<evidence type="ECO:0000313" key="7">
    <source>
        <dbReference type="Proteomes" id="UP000009047"/>
    </source>
</evidence>
<gene>
    <name evidence="6" type="ordered locus">Deba_1948</name>
</gene>
<dbReference type="GO" id="GO:1990281">
    <property type="term" value="C:efflux pump complex"/>
    <property type="evidence" value="ECO:0007669"/>
    <property type="project" value="TreeGrafter"/>
</dbReference>
<organism evidence="6 7">
    <name type="scientific">Desulfarculus baarsii (strain ATCC 33931 / DSM 2075 / LMG 7858 / VKM B-1802 / 2st14)</name>
    <dbReference type="NCBI Taxonomy" id="644282"/>
    <lineage>
        <taxon>Bacteria</taxon>
        <taxon>Pseudomonadati</taxon>
        <taxon>Thermodesulfobacteriota</taxon>
        <taxon>Desulfarculia</taxon>
        <taxon>Desulfarculales</taxon>
        <taxon>Desulfarculaceae</taxon>
        <taxon>Desulfarculus</taxon>
    </lineage>
</organism>
<dbReference type="InterPro" id="IPR006143">
    <property type="entry name" value="RND_pump_MFP"/>
</dbReference>
<dbReference type="STRING" id="644282.Deba_1948"/>
<dbReference type="PANTHER" id="PTHR30469">
    <property type="entry name" value="MULTIDRUG RESISTANCE PROTEIN MDTA"/>
    <property type="match status" value="1"/>
</dbReference>
<dbReference type="AlphaFoldDB" id="E1QL48"/>
<sequence length="358" mass="38588">MISPKNLKRIGVIGGAIALAALIGHSGGLFNFSRIAPGQEPSPPGEMVRPVRTITAQKTQWPECFEAVGAVRPRTETKVEAQISGKVLKVEARPGAMVQQGQLLVLLDAQQYDARLGQARQDLNAARAAAVLARAEHGRLERLFQRGAAPKRDLDRAVENLARAQAMVQRAEDQVEEARLAQSYASVKAPDTGRITERLIEPGDIALPGRTLFLLETGGAPRLEALVREGLMGRVRLGQELEVVIPALDKAVLGRVEEIVPAVDPRTRTFLVKVVLPPTQGLYSGMFGRLRIPVGQRPVVTVESAAIGRVGQLEMVRVKDGDNWRGVYVTTGRARDGQIEVLSGLAGGETLAVEGDRP</sequence>
<name>E1QL48_DESB2</name>
<keyword evidence="7" id="KW-1185">Reference proteome</keyword>
<dbReference type="Pfam" id="PF25975">
    <property type="entry name" value="CzcB_C"/>
    <property type="match status" value="1"/>
</dbReference>
<evidence type="ECO:0000259" key="4">
    <source>
        <dbReference type="Pfam" id="PF25954"/>
    </source>
</evidence>
<dbReference type="OrthoDB" id="176710at2"/>
<evidence type="ECO:0000256" key="1">
    <source>
        <dbReference type="ARBA" id="ARBA00009477"/>
    </source>
</evidence>
<proteinExistence type="inferred from homology"/>
<dbReference type="RefSeq" id="WP_013258754.1">
    <property type="nucleotide sequence ID" value="NC_014365.1"/>
</dbReference>
<evidence type="ECO:0000256" key="2">
    <source>
        <dbReference type="SAM" id="Coils"/>
    </source>
</evidence>
<feature type="domain" description="CzcB-like C-terminal circularly permuted SH3-like" evidence="5">
    <location>
        <begin position="300"/>
        <end position="355"/>
    </location>
</feature>
<dbReference type="Gene3D" id="2.40.30.170">
    <property type="match status" value="1"/>
</dbReference>
<dbReference type="SUPFAM" id="SSF111369">
    <property type="entry name" value="HlyD-like secretion proteins"/>
    <property type="match status" value="1"/>
</dbReference>
<dbReference type="Proteomes" id="UP000009047">
    <property type="component" value="Chromosome"/>
</dbReference>
<comment type="similarity">
    <text evidence="1">Belongs to the membrane fusion protein (MFP) (TC 8.A.1) family.</text>
</comment>
<dbReference type="Pfam" id="PF25917">
    <property type="entry name" value="BSH_RND"/>
    <property type="match status" value="1"/>
</dbReference>
<protein>
    <submittedName>
        <fullName evidence="6">Efflux transporter, RND family, MFP subunit</fullName>
    </submittedName>
</protein>
<dbReference type="Gene3D" id="2.40.420.20">
    <property type="match status" value="1"/>
</dbReference>
<dbReference type="Gene3D" id="1.10.287.470">
    <property type="entry name" value="Helix hairpin bin"/>
    <property type="match status" value="1"/>
</dbReference>
<dbReference type="InterPro" id="IPR058792">
    <property type="entry name" value="Beta-barrel_RND_2"/>
</dbReference>
<evidence type="ECO:0000313" key="6">
    <source>
        <dbReference type="EMBL" id="ADK85313.1"/>
    </source>
</evidence>
<feature type="domain" description="Multidrug resistance protein MdtA-like barrel-sandwich hybrid" evidence="3">
    <location>
        <begin position="78"/>
        <end position="214"/>
    </location>
</feature>
<evidence type="ECO:0000259" key="5">
    <source>
        <dbReference type="Pfam" id="PF25975"/>
    </source>
</evidence>
<dbReference type="KEGG" id="dbr:Deba_1948"/>
<evidence type="ECO:0000259" key="3">
    <source>
        <dbReference type="Pfam" id="PF25917"/>
    </source>
</evidence>
<keyword evidence="2" id="KW-0175">Coiled coil</keyword>
<dbReference type="InterPro" id="IPR058625">
    <property type="entry name" value="MdtA-like_BSH"/>
</dbReference>
<feature type="domain" description="CusB-like beta-barrel" evidence="4">
    <location>
        <begin position="223"/>
        <end position="292"/>
    </location>
</feature>
<dbReference type="NCBIfam" id="TIGR01730">
    <property type="entry name" value="RND_mfp"/>
    <property type="match status" value="1"/>
</dbReference>
<dbReference type="GO" id="GO:0015562">
    <property type="term" value="F:efflux transmembrane transporter activity"/>
    <property type="evidence" value="ECO:0007669"/>
    <property type="project" value="TreeGrafter"/>
</dbReference>
<dbReference type="eggNOG" id="COG0845">
    <property type="taxonomic scope" value="Bacteria"/>
</dbReference>
<dbReference type="InterPro" id="IPR058649">
    <property type="entry name" value="CzcB_C"/>
</dbReference>
<dbReference type="Pfam" id="PF25954">
    <property type="entry name" value="Beta-barrel_RND_2"/>
    <property type="match status" value="1"/>
</dbReference>
<dbReference type="PANTHER" id="PTHR30469:SF38">
    <property type="entry name" value="HLYD FAMILY SECRETION PROTEIN"/>
    <property type="match status" value="1"/>
</dbReference>
<dbReference type="Gene3D" id="2.40.50.100">
    <property type="match status" value="1"/>
</dbReference>
<accession>E1QL48</accession>
<dbReference type="EMBL" id="CP002085">
    <property type="protein sequence ID" value="ADK85313.1"/>
    <property type="molecule type" value="Genomic_DNA"/>
</dbReference>
<feature type="coiled-coil region" evidence="2">
    <location>
        <begin position="154"/>
        <end position="181"/>
    </location>
</feature>
<reference evidence="6 7" key="1">
    <citation type="journal article" date="2010" name="Stand. Genomic Sci.">
        <title>Complete genome sequence of Desulfarculus baarsii type strain (2st14).</title>
        <authorList>
            <person name="Sun H."/>
            <person name="Spring S."/>
            <person name="Lapidus A."/>
            <person name="Davenport K."/>
            <person name="Del Rio T.G."/>
            <person name="Tice H."/>
            <person name="Nolan M."/>
            <person name="Copeland A."/>
            <person name="Cheng J.F."/>
            <person name="Lucas S."/>
            <person name="Tapia R."/>
            <person name="Goodwin L."/>
            <person name="Pitluck S."/>
            <person name="Ivanova N."/>
            <person name="Pagani I."/>
            <person name="Mavromatis K."/>
            <person name="Ovchinnikova G."/>
            <person name="Pati A."/>
            <person name="Chen A."/>
            <person name="Palaniappan K."/>
            <person name="Hauser L."/>
            <person name="Chang Y.J."/>
            <person name="Jeffries C.D."/>
            <person name="Detter J.C."/>
            <person name="Han C."/>
            <person name="Rohde M."/>
            <person name="Brambilla E."/>
            <person name="Goker M."/>
            <person name="Woyke T."/>
            <person name="Bristow J."/>
            <person name="Eisen J.A."/>
            <person name="Markowitz V."/>
            <person name="Hugenholtz P."/>
            <person name="Kyrpides N.C."/>
            <person name="Klenk H.P."/>
            <person name="Land M."/>
        </authorList>
    </citation>
    <scope>NUCLEOTIDE SEQUENCE [LARGE SCALE GENOMIC DNA]</scope>
    <source>
        <strain evidence="7">ATCC 33931 / DSM 2075 / LMG 7858 / VKM B-1802 / 2st14</strain>
    </source>
</reference>
<dbReference type="HOGENOM" id="CLU_018816_1_4_7"/>